<comment type="caution">
    <text evidence="5">The sequence shown here is derived from an EMBL/GenBank/DDBJ whole genome shotgun (WGS) entry which is preliminary data.</text>
</comment>
<feature type="region of interest" description="Disordered" evidence="4">
    <location>
        <begin position="716"/>
        <end position="748"/>
    </location>
</feature>
<dbReference type="SUPFAM" id="SSF50978">
    <property type="entry name" value="WD40 repeat-like"/>
    <property type="match status" value="1"/>
</dbReference>
<feature type="compositionally biased region" description="Basic and acidic residues" evidence="4">
    <location>
        <begin position="393"/>
        <end position="402"/>
    </location>
</feature>
<dbReference type="GO" id="GO:0005737">
    <property type="term" value="C:cytoplasm"/>
    <property type="evidence" value="ECO:0007669"/>
    <property type="project" value="TreeGrafter"/>
</dbReference>
<keyword evidence="2" id="KW-0677">Repeat</keyword>
<dbReference type="Pfam" id="PF00400">
    <property type="entry name" value="WD40"/>
    <property type="match status" value="4"/>
</dbReference>
<feature type="repeat" description="WD" evidence="3">
    <location>
        <begin position="774"/>
        <end position="797"/>
    </location>
</feature>
<evidence type="ECO:0000256" key="3">
    <source>
        <dbReference type="PROSITE-ProRule" id="PRU00221"/>
    </source>
</evidence>
<proteinExistence type="predicted"/>
<gene>
    <name evidence="5" type="ORF">B9Z19DRAFT_1131205</name>
</gene>
<dbReference type="PANTHER" id="PTHR15574">
    <property type="entry name" value="WD REPEAT DOMAIN-CONTAINING FAMILY"/>
    <property type="match status" value="1"/>
</dbReference>
<dbReference type="AlphaFoldDB" id="A0A2T6ZJ47"/>
<dbReference type="Proteomes" id="UP000244722">
    <property type="component" value="Unassembled WGS sequence"/>
</dbReference>
<name>A0A2T6ZJ47_TUBBO</name>
<dbReference type="InterPro" id="IPR001680">
    <property type="entry name" value="WD40_rpt"/>
</dbReference>
<evidence type="ECO:0000256" key="4">
    <source>
        <dbReference type="SAM" id="MobiDB-lite"/>
    </source>
</evidence>
<dbReference type="InterPro" id="IPR036322">
    <property type="entry name" value="WD40_repeat_dom_sf"/>
</dbReference>
<feature type="compositionally biased region" description="Polar residues" evidence="4">
    <location>
        <begin position="371"/>
        <end position="384"/>
    </location>
</feature>
<keyword evidence="6" id="KW-1185">Reference proteome</keyword>
<evidence type="ECO:0000256" key="1">
    <source>
        <dbReference type="ARBA" id="ARBA00022574"/>
    </source>
</evidence>
<accession>A0A2T6ZJ47</accession>
<dbReference type="OrthoDB" id="4869960at2759"/>
<feature type="compositionally biased region" description="Gly residues" evidence="4">
    <location>
        <begin position="405"/>
        <end position="418"/>
    </location>
</feature>
<feature type="repeat" description="WD" evidence="3">
    <location>
        <begin position="175"/>
        <end position="216"/>
    </location>
</feature>
<dbReference type="PANTHER" id="PTHR15574:SF40">
    <property type="entry name" value="WD AND TETRATRICOPEPTIDE REPEATS PROTEIN 1"/>
    <property type="match status" value="1"/>
</dbReference>
<dbReference type="Gene3D" id="2.130.10.10">
    <property type="entry name" value="YVTN repeat-like/Quinoprotein amine dehydrogenase"/>
    <property type="match status" value="3"/>
</dbReference>
<reference evidence="5 6" key="1">
    <citation type="submission" date="2017-04" db="EMBL/GenBank/DDBJ databases">
        <title>Draft genome sequence of Tuber borchii Vittad., a whitish edible truffle.</title>
        <authorList>
            <consortium name="DOE Joint Genome Institute"/>
            <person name="Murat C."/>
            <person name="Kuo A."/>
            <person name="Barry K.W."/>
            <person name="Clum A."/>
            <person name="Dockter R.B."/>
            <person name="Fauchery L."/>
            <person name="Iotti M."/>
            <person name="Kohler A."/>
            <person name="Labutti K."/>
            <person name="Lindquist E.A."/>
            <person name="Lipzen A."/>
            <person name="Ohm R.A."/>
            <person name="Wang M."/>
            <person name="Grigoriev I.V."/>
            <person name="Zambonelli A."/>
            <person name="Martin F.M."/>
        </authorList>
    </citation>
    <scope>NUCLEOTIDE SEQUENCE [LARGE SCALE GENOMIC DNA]</scope>
    <source>
        <strain evidence="5 6">Tbo3840</strain>
    </source>
</reference>
<feature type="repeat" description="WD" evidence="3">
    <location>
        <begin position="82"/>
        <end position="125"/>
    </location>
</feature>
<dbReference type="STRING" id="42251.A0A2T6ZJ47"/>
<feature type="region of interest" description="Disordered" evidence="4">
    <location>
        <begin position="370"/>
        <end position="474"/>
    </location>
</feature>
<keyword evidence="1 3" id="KW-0853">WD repeat</keyword>
<evidence type="ECO:0000313" key="5">
    <source>
        <dbReference type="EMBL" id="PUU75493.1"/>
    </source>
</evidence>
<feature type="repeat" description="WD" evidence="3">
    <location>
        <begin position="38"/>
        <end position="68"/>
    </location>
</feature>
<feature type="compositionally biased region" description="Polar residues" evidence="4">
    <location>
        <begin position="464"/>
        <end position="474"/>
    </location>
</feature>
<protein>
    <submittedName>
        <fullName evidence="5">WD40-repeat-containing domain protein</fullName>
    </submittedName>
</protein>
<dbReference type="InterPro" id="IPR015943">
    <property type="entry name" value="WD40/YVTN_repeat-like_dom_sf"/>
</dbReference>
<dbReference type="PROSITE" id="PS50082">
    <property type="entry name" value="WD_REPEATS_2"/>
    <property type="match status" value="4"/>
</dbReference>
<evidence type="ECO:0000313" key="6">
    <source>
        <dbReference type="Proteomes" id="UP000244722"/>
    </source>
</evidence>
<feature type="compositionally biased region" description="Basic and acidic residues" evidence="4">
    <location>
        <begin position="454"/>
        <end position="463"/>
    </location>
</feature>
<feature type="compositionally biased region" description="Acidic residues" evidence="4">
    <location>
        <begin position="444"/>
        <end position="453"/>
    </location>
</feature>
<evidence type="ECO:0000256" key="2">
    <source>
        <dbReference type="ARBA" id="ARBA00022737"/>
    </source>
</evidence>
<feature type="compositionally biased region" description="Low complexity" evidence="4">
    <location>
        <begin position="303"/>
        <end position="315"/>
    </location>
</feature>
<dbReference type="GO" id="GO:0045717">
    <property type="term" value="P:negative regulation of fatty acid biosynthetic process"/>
    <property type="evidence" value="ECO:0007669"/>
    <property type="project" value="TreeGrafter"/>
</dbReference>
<sequence>MEKRKLYRELNGARGIGSNASFYGARSWIERLDLVAELSGHEGCINTLCWSRNGELLASGSDDTQVNIHTVYPDFALNTRIDTGHTENIFSVKFMPHSSDRTIISAAGDAQVRIFDVEYASASLNSAANKSNRPLPPASAPAVGQHFFFGRRIVAGSDIVPLKRYSYTLDQNKVYRNHTSRVKRIVTETNPYTFLSCSEDGTVRQWDLRQPSEFYARPTWRRRDGRGRGYYGMTVIDDEDEDGLASGGAPPLIDYRPWGIELNAVSCSTSQPFYIALGGRNLNCFLHDRRMSGRDLAAERGSGRSSSSSSSSGSSATSTMDTATRCVRKFVPRPGSGGGWGDPHITSCKISDVHPDNVLVSWSGDGVYMFNINQSPEEPSSGSDKQGKGTWGTDERRDRDASDPGPGGGSSSGGGGGNTDEPTTGRLRESDRDSSSSSFPSPSSDEEGESEAETVDRHQDRDQTPSTPSPEGQFLSTAGLLMALKQKLATLHTTSSSTETEEELSTDIYAAARDTYRRIRRKILSQEQRDLEFLTLATLTENNSEFRRRRGERNERARERRKARDWVRAVGHYAHAVLLLGQVDDEEDFEELEYTRDVRYRVFKLACGVAAGGREGGLEVVRGEHGVGFGFGDDGDDGDEDPDEERMLREYFTDILINASPQPILDPSGNPLYNSESDLITSLRALMHSPSPPPTPHLKITLLPALLLTLCPPISTTSPTPSVSPTPSPPLHQTHHQPNPHALIPPSHHSTLYLGHANTLTIKDVGFLGQQDEYVVSGSDDGNFFIWDARSAQIVNILAGDEEVVNVVVGHPRVPVLAVAGIGCRVGIFGVEGGSTGGRGRMGDVYKIVARNEGASGAGGREVVGDGAVRAVCVPS</sequence>
<dbReference type="PROSITE" id="PS50294">
    <property type="entry name" value="WD_REPEATS_REGION"/>
    <property type="match status" value="1"/>
</dbReference>
<dbReference type="SMART" id="SM00320">
    <property type="entry name" value="WD40"/>
    <property type="match status" value="6"/>
</dbReference>
<feature type="region of interest" description="Disordered" evidence="4">
    <location>
        <begin position="295"/>
        <end position="341"/>
    </location>
</feature>
<dbReference type="GO" id="GO:0080008">
    <property type="term" value="C:Cul4-RING E3 ubiquitin ligase complex"/>
    <property type="evidence" value="ECO:0007669"/>
    <property type="project" value="TreeGrafter"/>
</dbReference>
<dbReference type="InterPro" id="IPR045151">
    <property type="entry name" value="DCAF8"/>
</dbReference>
<dbReference type="EMBL" id="NESQ01000228">
    <property type="protein sequence ID" value="PUU75493.1"/>
    <property type="molecule type" value="Genomic_DNA"/>
</dbReference>
<organism evidence="5 6">
    <name type="scientific">Tuber borchii</name>
    <name type="common">White truffle</name>
    <dbReference type="NCBI Taxonomy" id="42251"/>
    <lineage>
        <taxon>Eukaryota</taxon>
        <taxon>Fungi</taxon>
        <taxon>Dikarya</taxon>
        <taxon>Ascomycota</taxon>
        <taxon>Pezizomycotina</taxon>
        <taxon>Pezizomycetes</taxon>
        <taxon>Pezizales</taxon>
        <taxon>Tuberaceae</taxon>
        <taxon>Tuber</taxon>
    </lineage>
</organism>